<keyword evidence="3" id="KW-1185">Reference proteome</keyword>
<protein>
    <submittedName>
        <fullName evidence="2">Uncharacterized protein</fullName>
    </submittedName>
</protein>
<feature type="transmembrane region" description="Helical" evidence="1">
    <location>
        <begin position="185"/>
        <end position="203"/>
    </location>
</feature>
<feature type="transmembrane region" description="Helical" evidence="1">
    <location>
        <begin position="210"/>
        <end position="232"/>
    </location>
</feature>
<organism evidence="2 3">
    <name type="scientific">Nocardioides bruguierae</name>
    <dbReference type="NCBI Taxonomy" id="2945102"/>
    <lineage>
        <taxon>Bacteria</taxon>
        <taxon>Bacillati</taxon>
        <taxon>Actinomycetota</taxon>
        <taxon>Actinomycetes</taxon>
        <taxon>Propionibacteriales</taxon>
        <taxon>Nocardioidaceae</taxon>
        <taxon>Nocardioides</taxon>
    </lineage>
</organism>
<feature type="transmembrane region" description="Helical" evidence="1">
    <location>
        <begin position="47"/>
        <end position="65"/>
    </location>
</feature>
<reference evidence="2" key="1">
    <citation type="submission" date="2022-05" db="EMBL/GenBank/DDBJ databases">
        <authorList>
            <person name="Tuo L."/>
        </authorList>
    </citation>
    <scope>NUCLEOTIDE SEQUENCE</scope>
    <source>
        <strain evidence="2">BSK12Z-4</strain>
    </source>
</reference>
<evidence type="ECO:0000313" key="2">
    <source>
        <dbReference type="EMBL" id="MCM0619935.1"/>
    </source>
</evidence>
<keyword evidence="1" id="KW-0812">Transmembrane</keyword>
<dbReference type="RefSeq" id="WP_250826643.1">
    <property type="nucleotide sequence ID" value="NZ_JAMOIL010000007.1"/>
</dbReference>
<feature type="transmembrane region" description="Helical" evidence="1">
    <location>
        <begin position="150"/>
        <end position="173"/>
    </location>
</feature>
<evidence type="ECO:0000256" key="1">
    <source>
        <dbReference type="SAM" id="Phobius"/>
    </source>
</evidence>
<comment type="caution">
    <text evidence="2">The sequence shown here is derived from an EMBL/GenBank/DDBJ whole genome shotgun (WGS) entry which is preliminary data.</text>
</comment>
<keyword evidence="1" id="KW-1133">Transmembrane helix</keyword>
<proteinExistence type="predicted"/>
<evidence type="ECO:0000313" key="3">
    <source>
        <dbReference type="Proteomes" id="UP001139485"/>
    </source>
</evidence>
<gene>
    <name evidence="2" type="ORF">M8330_06455</name>
</gene>
<dbReference type="AlphaFoldDB" id="A0A9X2D635"/>
<dbReference type="Proteomes" id="UP001139485">
    <property type="component" value="Unassembled WGS sequence"/>
</dbReference>
<accession>A0A9X2D635</accession>
<sequence>METGAGRVRLVGAVVVVAGLVAGLVLATDGLGRVGGAWTAGGPTVYGPLQVLLAATTLGAGLVLLMRRGAVVTGAALGVAGLCTAQLAGTGLVATRRWPLYRGCCSTEQITAEPLVTALAALLAVVCGLAAATCLVLLVRGPYATWSQPVAVRATGVAAGVVVLVVGPVLVTGLLTGGSGDRADLLAWTLACSLPIGAALALSSALPRPAAWTVLAVVVAGALAASLGTSFLETRLPWGGARALVVAAAVVVALSRTLPQPRPARLATDAPG</sequence>
<keyword evidence="1" id="KW-0472">Membrane</keyword>
<feature type="transmembrane region" description="Helical" evidence="1">
    <location>
        <begin position="7"/>
        <end position="27"/>
    </location>
</feature>
<feature type="transmembrane region" description="Helical" evidence="1">
    <location>
        <begin position="238"/>
        <end position="255"/>
    </location>
</feature>
<feature type="transmembrane region" description="Helical" evidence="1">
    <location>
        <begin position="115"/>
        <end position="138"/>
    </location>
</feature>
<dbReference type="EMBL" id="JAMOIL010000007">
    <property type="protein sequence ID" value="MCM0619935.1"/>
    <property type="molecule type" value="Genomic_DNA"/>
</dbReference>
<feature type="transmembrane region" description="Helical" evidence="1">
    <location>
        <begin position="72"/>
        <end position="95"/>
    </location>
</feature>
<name>A0A9X2D635_9ACTN</name>